<dbReference type="InterPro" id="IPR002941">
    <property type="entry name" value="DNA_methylase_N4/N6"/>
</dbReference>
<sequence length="371" mass="40703">MTLSPLLLGPATTVHVGDALDVLASLPSTSVDAVVTDPPYALKRVPASRYTRPATRRPQCVIDQCSADRVCSECLRADAVAKFSAAPMLGQQSQNWHAQETHSRGYADNDPVQFQYWCALWLQECLRLLKPGGHLVAFGGTRTWHRLATAAEDTGFEIRDSLAWLYSSGMPKSQNVERALATAGQNASARNWSGWGTTLRPAFEPIVLARRPLEGTMANNVTSWNLGPINLAGVTEQPGDADAIPRWPSNVHMDDSSARALTHHTTQDPRRVFWVSKPNKHERVVVDGVAHPTVKPLDLLRRMVRLTVPKGGLVLDPFVGSGTTLEACLLEDVHAVGIERDPAYLPLIQKRVARQTRDEPPATSDDVIHLF</sequence>
<keyword evidence="2" id="KW-0489">Methyltransferase</keyword>
<dbReference type="Proteomes" id="UP000502035">
    <property type="component" value="Chromosome"/>
</dbReference>
<accession>A0A6G7YD99</accession>
<dbReference type="InterPro" id="IPR002052">
    <property type="entry name" value="DNA_methylase_N6_adenine_CS"/>
</dbReference>
<dbReference type="RefSeq" id="WP_166315277.1">
    <property type="nucleotide sequence ID" value="NZ_CP049866.1"/>
</dbReference>
<dbReference type="PRINTS" id="PR00508">
    <property type="entry name" value="S21N4MTFRASE"/>
</dbReference>
<dbReference type="GO" id="GO:0008170">
    <property type="term" value="F:N-methyltransferase activity"/>
    <property type="evidence" value="ECO:0007669"/>
    <property type="project" value="InterPro"/>
</dbReference>
<dbReference type="PANTHER" id="PTHR13370:SF3">
    <property type="entry name" value="TRNA (GUANINE(10)-N2)-METHYLTRANSFERASE HOMOLOG"/>
    <property type="match status" value="1"/>
</dbReference>
<proteinExistence type="inferred from homology"/>
<evidence type="ECO:0000313" key="6">
    <source>
        <dbReference type="EMBL" id="QIK74750.1"/>
    </source>
</evidence>
<dbReference type="EMBL" id="CP049866">
    <property type="protein sequence ID" value="QIK74750.1"/>
    <property type="molecule type" value="Genomic_DNA"/>
</dbReference>
<evidence type="ECO:0000259" key="5">
    <source>
        <dbReference type="Pfam" id="PF01555"/>
    </source>
</evidence>
<dbReference type="InterPro" id="IPR001091">
    <property type="entry name" value="RM_Methyltransferase"/>
</dbReference>
<dbReference type="Pfam" id="PF01555">
    <property type="entry name" value="N6_N4_Mtase"/>
    <property type="match status" value="1"/>
</dbReference>
<dbReference type="InterPro" id="IPR029063">
    <property type="entry name" value="SAM-dependent_MTases_sf"/>
</dbReference>
<evidence type="ECO:0000256" key="1">
    <source>
        <dbReference type="ARBA" id="ARBA00006594"/>
    </source>
</evidence>
<dbReference type="AlphaFoldDB" id="A0A6G7YD99"/>
<reference evidence="6 7" key="1">
    <citation type="submission" date="2020-03" db="EMBL/GenBank/DDBJ databases">
        <title>Nocardioides sp. nov., isolated from fish.</title>
        <authorList>
            <person name="Hyun D.-W."/>
            <person name="Bae J.-W."/>
        </authorList>
    </citation>
    <scope>NUCLEOTIDE SEQUENCE [LARGE SCALE GENOMIC DNA]</scope>
    <source>
        <strain evidence="6 7">HDW12A</strain>
    </source>
</reference>
<feature type="domain" description="DNA methylase N-4/N-6" evidence="5">
    <location>
        <begin position="31"/>
        <end position="350"/>
    </location>
</feature>
<dbReference type="EC" id="2.1.1.-" evidence="4"/>
<evidence type="ECO:0000256" key="4">
    <source>
        <dbReference type="RuleBase" id="RU362026"/>
    </source>
</evidence>
<dbReference type="SUPFAM" id="SSF53335">
    <property type="entry name" value="S-adenosyl-L-methionine-dependent methyltransferases"/>
    <property type="match status" value="1"/>
</dbReference>
<name>A0A6G7YD99_9ACTN</name>
<keyword evidence="3" id="KW-0808">Transferase</keyword>
<keyword evidence="7" id="KW-1185">Reference proteome</keyword>
<dbReference type="PANTHER" id="PTHR13370">
    <property type="entry name" value="RNA METHYLASE-RELATED"/>
    <property type="match status" value="1"/>
</dbReference>
<evidence type="ECO:0000256" key="3">
    <source>
        <dbReference type="ARBA" id="ARBA00022679"/>
    </source>
</evidence>
<dbReference type="PROSITE" id="PS00092">
    <property type="entry name" value="N6_MTASE"/>
    <property type="match status" value="1"/>
</dbReference>
<dbReference type="Gene3D" id="3.40.50.150">
    <property type="entry name" value="Vaccinia Virus protein VP39"/>
    <property type="match status" value="1"/>
</dbReference>
<comment type="similarity">
    <text evidence="1 4">Belongs to the N(4)/N(6)-methyltransferase family.</text>
</comment>
<dbReference type="GO" id="GO:0005737">
    <property type="term" value="C:cytoplasm"/>
    <property type="evidence" value="ECO:0007669"/>
    <property type="project" value="TreeGrafter"/>
</dbReference>
<organism evidence="6 7">
    <name type="scientific">Nocardioides piscis</name>
    <dbReference type="NCBI Taxonomy" id="2714938"/>
    <lineage>
        <taxon>Bacteria</taxon>
        <taxon>Bacillati</taxon>
        <taxon>Actinomycetota</taxon>
        <taxon>Actinomycetes</taxon>
        <taxon>Propionibacteriales</taxon>
        <taxon>Nocardioidaceae</taxon>
        <taxon>Nocardioides</taxon>
    </lineage>
</organism>
<dbReference type="GO" id="GO:0003677">
    <property type="term" value="F:DNA binding"/>
    <property type="evidence" value="ECO:0007669"/>
    <property type="project" value="InterPro"/>
</dbReference>
<protein>
    <recommendedName>
        <fullName evidence="4">Methyltransferase</fullName>
        <ecNumber evidence="4">2.1.1.-</ecNumber>
    </recommendedName>
</protein>
<evidence type="ECO:0000313" key="7">
    <source>
        <dbReference type="Proteomes" id="UP000502035"/>
    </source>
</evidence>
<dbReference type="GO" id="GO:0032259">
    <property type="term" value="P:methylation"/>
    <property type="evidence" value="ECO:0007669"/>
    <property type="project" value="UniProtKB-KW"/>
</dbReference>
<dbReference type="KEGG" id="npi:G7071_04230"/>
<evidence type="ECO:0000256" key="2">
    <source>
        <dbReference type="ARBA" id="ARBA00022603"/>
    </source>
</evidence>
<gene>
    <name evidence="6" type="ORF">G7071_04230</name>
</gene>